<evidence type="ECO:0000313" key="4">
    <source>
        <dbReference type="Proteomes" id="UP000789759"/>
    </source>
</evidence>
<comment type="caution">
    <text evidence="3">The sequence shown here is derived from an EMBL/GenBank/DDBJ whole genome shotgun (WGS) entry which is preliminary data.</text>
</comment>
<gene>
    <name evidence="3" type="ORF">CPELLU_LOCUS17743</name>
</gene>
<name>A0A9N9PBL2_9GLOM</name>
<proteinExistence type="predicted"/>
<feature type="compositionally biased region" description="Low complexity" evidence="2">
    <location>
        <begin position="328"/>
        <end position="337"/>
    </location>
</feature>
<dbReference type="OrthoDB" id="2411399at2759"/>
<accession>A0A9N9PBL2</accession>
<feature type="region of interest" description="Disordered" evidence="2">
    <location>
        <begin position="124"/>
        <end position="148"/>
    </location>
</feature>
<protein>
    <submittedName>
        <fullName evidence="3">20722_t:CDS:1</fullName>
    </submittedName>
</protein>
<evidence type="ECO:0000256" key="2">
    <source>
        <dbReference type="SAM" id="MobiDB-lite"/>
    </source>
</evidence>
<organism evidence="3 4">
    <name type="scientific">Cetraspora pellucida</name>
    <dbReference type="NCBI Taxonomy" id="1433469"/>
    <lineage>
        <taxon>Eukaryota</taxon>
        <taxon>Fungi</taxon>
        <taxon>Fungi incertae sedis</taxon>
        <taxon>Mucoromycota</taxon>
        <taxon>Glomeromycotina</taxon>
        <taxon>Glomeromycetes</taxon>
        <taxon>Diversisporales</taxon>
        <taxon>Gigasporaceae</taxon>
        <taxon>Cetraspora</taxon>
    </lineage>
</organism>
<dbReference type="Proteomes" id="UP000789759">
    <property type="component" value="Unassembled WGS sequence"/>
</dbReference>
<feature type="coiled-coil region" evidence="1">
    <location>
        <begin position="22"/>
        <end position="49"/>
    </location>
</feature>
<evidence type="ECO:0000313" key="3">
    <source>
        <dbReference type="EMBL" id="CAG8801455.1"/>
    </source>
</evidence>
<sequence>MESDLDECVLLTALKLENFYIDDDANEELENEIQKRSKAQKKALRKRRESAAIFNRLSEDTSVNFLNDNIDFSRTFFDDGFDDNLTNTSTEAVKNNTDIDKTVYIDQELYEALRLPRNAADENILSKNKPNSYGACNDDKPVNTSNSNEYRPLYEVTNRVNYDKSNVLSNRSIQDETSCVNAVTEQLHIKENAMNSLAHFKEIASKFNVPSQLEMNTSCSTPKADAKNLSIHSSYDAIRSVNHNLYSPIGVHRDYPLKDHGGTPNLFVSNYQSNSSLTSKAEHKKTRTSNLRPPTFFSRLKPPVQRRLTPMETAFYATNNYSEDNKHLSNLSNSKLLRTPSVRPKK</sequence>
<dbReference type="AlphaFoldDB" id="A0A9N9PBL2"/>
<dbReference type="EMBL" id="CAJVQA010031492">
    <property type="protein sequence ID" value="CAG8801455.1"/>
    <property type="molecule type" value="Genomic_DNA"/>
</dbReference>
<reference evidence="3" key="1">
    <citation type="submission" date="2021-06" db="EMBL/GenBank/DDBJ databases">
        <authorList>
            <person name="Kallberg Y."/>
            <person name="Tangrot J."/>
            <person name="Rosling A."/>
        </authorList>
    </citation>
    <scope>NUCLEOTIDE SEQUENCE</scope>
    <source>
        <strain evidence="3">FL966</strain>
    </source>
</reference>
<evidence type="ECO:0000256" key="1">
    <source>
        <dbReference type="SAM" id="Coils"/>
    </source>
</evidence>
<keyword evidence="1" id="KW-0175">Coiled coil</keyword>
<keyword evidence="4" id="KW-1185">Reference proteome</keyword>
<feature type="region of interest" description="Disordered" evidence="2">
    <location>
        <begin position="323"/>
        <end position="346"/>
    </location>
</feature>